<dbReference type="Proteomes" id="UP000248817">
    <property type="component" value="Unassembled WGS sequence"/>
</dbReference>
<dbReference type="AlphaFoldDB" id="A0A2V5IE36"/>
<protein>
    <submittedName>
        <fullName evidence="1">Uncharacterized protein</fullName>
    </submittedName>
</protein>
<proteinExistence type="predicted"/>
<dbReference type="EMBL" id="KZ825476">
    <property type="protein sequence ID" value="PYI34351.1"/>
    <property type="molecule type" value="Genomic_DNA"/>
</dbReference>
<accession>A0A2V5IE36</accession>
<gene>
    <name evidence="1" type="ORF">BP00DRAFT_64679</name>
</gene>
<evidence type="ECO:0000313" key="1">
    <source>
        <dbReference type="EMBL" id="PYI34351.1"/>
    </source>
</evidence>
<name>A0A2V5IE36_9EURO</name>
<evidence type="ECO:0000313" key="2">
    <source>
        <dbReference type="Proteomes" id="UP000248817"/>
    </source>
</evidence>
<sequence>MEVIVGTRVLLGWMVDVETHGQVFCPSVLIFNNAQWVVGWNGSDRGSALVGFDWSVGCVPGSSKLQPSELPGVTGAAVAGQGFLLLRKMVGLRVMIFIPGDCREKSIGDASEWVRTRLEDRDFIMTEVPAGIVYLGLAEESNTRSRYLDARSCYLTRYYSRIAWYIPSKRLMGELRGVDKIVMVTSFQGYHCVAPPY</sequence>
<keyword evidence="2" id="KW-1185">Reference proteome</keyword>
<organism evidence="1 2">
    <name type="scientific">Aspergillus indologenus CBS 114.80</name>
    <dbReference type="NCBI Taxonomy" id="1450541"/>
    <lineage>
        <taxon>Eukaryota</taxon>
        <taxon>Fungi</taxon>
        <taxon>Dikarya</taxon>
        <taxon>Ascomycota</taxon>
        <taxon>Pezizomycotina</taxon>
        <taxon>Eurotiomycetes</taxon>
        <taxon>Eurotiomycetidae</taxon>
        <taxon>Eurotiales</taxon>
        <taxon>Aspergillaceae</taxon>
        <taxon>Aspergillus</taxon>
        <taxon>Aspergillus subgen. Circumdati</taxon>
    </lineage>
</organism>
<reference evidence="1 2" key="1">
    <citation type="submission" date="2018-02" db="EMBL/GenBank/DDBJ databases">
        <title>The genomes of Aspergillus section Nigri reveals drivers in fungal speciation.</title>
        <authorList>
            <consortium name="DOE Joint Genome Institute"/>
            <person name="Vesth T.C."/>
            <person name="Nybo J."/>
            <person name="Theobald S."/>
            <person name="Brandl J."/>
            <person name="Frisvad J.C."/>
            <person name="Nielsen K.F."/>
            <person name="Lyhne E.K."/>
            <person name="Kogle M.E."/>
            <person name="Kuo A."/>
            <person name="Riley R."/>
            <person name="Clum A."/>
            <person name="Nolan M."/>
            <person name="Lipzen A."/>
            <person name="Salamov A."/>
            <person name="Henrissat B."/>
            <person name="Wiebenga A."/>
            <person name="De vries R.P."/>
            <person name="Grigoriev I.V."/>
            <person name="Mortensen U.H."/>
            <person name="Andersen M.R."/>
            <person name="Baker S.E."/>
        </authorList>
    </citation>
    <scope>NUCLEOTIDE SEQUENCE [LARGE SCALE GENOMIC DNA]</scope>
    <source>
        <strain evidence="1 2">CBS 114.80</strain>
    </source>
</reference>